<dbReference type="EMBL" id="JAPDPJ010000023">
    <property type="protein sequence ID" value="MCW3787051.1"/>
    <property type="molecule type" value="Genomic_DNA"/>
</dbReference>
<proteinExistence type="predicted"/>
<feature type="domain" description="HPt" evidence="2">
    <location>
        <begin position="20"/>
        <end position="117"/>
    </location>
</feature>
<evidence type="ECO:0000313" key="4">
    <source>
        <dbReference type="Proteomes" id="UP001209229"/>
    </source>
</evidence>
<dbReference type="GO" id="GO:0004672">
    <property type="term" value="F:protein kinase activity"/>
    <property type="evidence" value="ECO:0007669"/>
    <property type="project" value="UniProtKB-ARBA"/>
</dbReference>
<evidence type="ECO:0000259" key="2">
    <source>
        <dbReference type="PROSITE" id="PS50894"/>
    </source>
</evidence>
<protein>
    <submittedName>
        <fullName evidence="3">Hpt domain-containing protein</fullName>
    </submittedName>
</protein>
<reference evidence="3" key="1">
    <citation type="submission" date="2022-10" db="EMBL/GenBank/DDBJ databases">
        <authorList>
            <person name="Yu W.X."/>
        </authorList>
    </citation>
    <scope>NUCLEOTIDE SEQUENCE</scope>
    <source>
        <strain evidence="3">AAT</strain>
    </source>
</reference>
<dbReference type="Proteomes" id="UP001209229">
    <property type="component" value="Unassembled WGS sequence"/>
</dbReference>
<dbReference type="GO" id="GO:0000160">
    <property type="term" value="P:phosphorelay signal transduction system"/>
    <property type="evidence" value="ECO:0007669"/>
    <property type="project" value="InterPro"/>
</dbReference>
<evidence type="ECO:0000256" key="1">
    <source>
        <dbReference type="PROSITE-ProRule" id="PRU00110"/>
    </source>
</evidence>
<keyword evidence="1" id="KW-0597">Phosphoprotein</keyword>
<dbReference type="AlphaFoldDB" id="A0AAE3SF96"/>
<feature type="modified residue" description="Phosphohistidine" evidence="1">
    <location>
        <position position="59"/>
    </location>
</feature>
<gene>
    <name evidence="3" type="ORF">OM075_11265</name>
</gene>
<organism evidence="3 4">
    <name type="scientific">Plebeiibacterium sediminum</name>
    <dbReference type="NCBI Taxonomy" id="2992112"/>
    <lineage>
        <taxon>Bacteria</taxon>
        <taxon>Pseudomonadati</taxon>
        <taxon>Bacteroidota</taxon>
        <taxon>Bacteroidia</taxon>
        <taxon>Marinilabiliales</taxon>
        <taxon>Marinilabiliaceae</taxon>
        <taxon>Plebeiibacterium</taxon>
    </lineage>
</organism>
<name>A0AAE3SF96_9BACT</name>
<dbReference type="InterPro" id="IPR008207">
    <property type="entry name" value="Sig_transdc_His_kin_Hpt_dom"/>
</dbReference>
<comment type="caution">
    <text evidence="3">The sequence shown here is derived from an EMBL/GenBank/DDBJ whole genome shotgun (WGS) entry which is preliminary data.</text>
</comment>
<sequence length="159" mass="18132">MEENNKYVDLTYLEGIADGDTSIIKELVEIFLDQMPEFTEGFEQNLGEKNWLKIAAIAHKAKSSVVSMGMQELGNVDLKNLELLAKQLRILELEEKTSITEAQKEEISTLKRNFEGYPEDRINWVKENANISELTKLINKFNDVCGEAVKELSQVISTY</sequence>
<dbReference type="PROSITE" id="PS50894">
    <property type="entry name" value="HPT"/>
    <property type="match status" value="1"/>
</dbReference>
<dbReference type="RefSeq" id="WP_301190616.1">
    <property type="nucleotide sequence ID" value="NZ_JAPDPJ010000023.1"/>
</dbReference>
<accession>A0AAE3SF96</accession>
<dbReference type="SUPFAM" id="SSF47226">
    <property type="entry name" value="Histidine-containing phosphotransfer domain, HPT domain"/>
    <property type="match status" value="1"/>
</dbReference>
<dbReference type="Pfam" id="PF01627">
    <property type="entry name" value="Hpt"/>
    <property type="match status" value="1"/>
</dbReference>
<dbReference type="Gene3D" id="1.20.120.160">
    <property type="entry name" value="HPT domain"/>
    <property type="match status" value="1"/>
</dbReference>
<dbReference type="InterPro" id="IPR036641">
    <property type="entry name" value="HPT_dom_sf"/>
</dbReference>
<keyword evidence="4" id="KW-1185">Reference proteome</keyword>
<evidence type="ECO:0000313" key="3">
    <source>
        <dbReference type="EMBL" id="MCW3787051.1"/>
    </source>
</evidence>